<feature type="chain" id="PRO_5045144953" description="DUF320 domain-containing protein" evidence="2">
    <location>
        <begin position="28"/>
        <end position="85"/>
    </location>
</feature>
<accession>A0ABW7YRU9</accession>
<dbReference type="RefSeq" id="WP_157253497.1">
    <property type="nucleotide sequence ID" value="NZ_JBITGY010000003.1"/>
</dbReference>
<feature type="compositionally biased region" description="Low complexity" evidence="1">
    <location>
        <begin position="26"/>
        <end position="48"/>
    </location>
</feature>
<evidence type="ECO:0000313" key="4">
    <source>
        <dbReference type="Proteomes" id="UP001612741"/>
    </source>
</evidence>
<proteinExistence type="predicted"/>
<evidence type="ECO:0000313" key="3">
    <source>
        <dbReference type="EMBL" id="MFI6498631.1"/>
    </source>
</evidence>
<dbReference type="EMBL" id="JBITGY010000003">
    <property type="protein sequence ID" value="MFI6498631.1"/>
    <property type="molecule type" value="Genomic_DNA"/>
</dbReference>
<protein>
    <recommendedName>
        <fullName evidence="5">DUF320 domain-containing protein</fullName>
    </recommendedName>
</protein>
<name>A0ABW7YRU9_9ACTN</name>
<evidence type="ECO:0000256" key="1">
    <source>
        <dbReference type="SAM" id="MobiDB-lite"/>
    </source>
</evidence>
<comment type="caution">
    <text evidence="3">The sequence shown here is derived from an EMBL/GenBank/DDBJ whole genome shotgun (WGS) entry which is preliminary data.</text>
</comment>
<keyword evidence="4" id="KW-1185">Reference proteome</keyword>
<evidence type="ECO:0008006" key="5">
    <source>
        <dbReference type="Google" id="ProtNLM"/>
    </source>
</evidence>
<reference evidence="3 4" key="1">
    <citation type="submission" date="2024-10" db="EMBL/GenBank/DDBJ databases">
        <title>The Natural Products Discovery Center: Release of the First 8490 Sequenced Strains for Exploring Actinobacteria Biosynthetic Diversity.</title>
        <authorList>
            <person name="Kalkreuter E."/>
            <person name="Kautsar S.A."/>
            <person name="Yang D."/>
            <person name="Bader C.D."/>
            <person name="Teijaro C.N."/>
            <person name="Fluegel L."/>
            <person name="Davis C.M."/>
            <person name="Simpson J.R."/>
            <person name="Lauterbach L."/>
            <person name="Steele A.D."/>
            <person name="Gui C."/>
            <person name="Meng S."/>
            <person name="Li G."/>
            <person name="Viehrig K."/>
            <person name="Ye F."/>
            <person name="Su P."/>
            <person name="Kiefer A.F."/>
            <person name="Nichols A."/>
            <person name="Cepeda A.J."/>
            <person name="Yan W."/>
            <person name="Fan B."/>
            <person name="Jiang Y."/>
            <person name="Adhikari A."/>
            <person name="Zheng C.-J."/>
            <person name="Schuster L."/>
            <person name="Cowan T.M."/>
            <person name="Smanski M.J."/>
            <person name="Chevrette M.G."/>
            <person name="De Carvalho L.P.S."/>
            <person name="Shen B."/>
        </authorList>
    </citation>
    <scope>NUCLEOTIDE SEQUENCE [LARGE SCALE GENOMIC DNA]</scope>
    <source>
        <strain evidence="3 4">NPDC050545</strain>
    </source>
</reference>
<keyword evidence="2" id="KW-0732">Signal</keyword>
<dbReference type="Proteomes" id="UP001612741">
    <property type="component" value="Unassembled WGS sequence"/>
</dbReference>
<evidence type="ECO:0000256" key="2">
    <source>
        <dbReference type="SAM" id="SignalP"/>
    </source>
</evidence>
<feature type="signal peptide" evidence="2">
    <location>
        <begin position="1"/>
        <end position="27"/>
    </location>
</feature>
<sequence length="85" mass="8240">MIKKLCATGAIVAAVAGATLVAAPAHADSRNTNGSSNSGSSQSGNNFNEIGLANVGDGGSTNVNNLGGNAVTSTNGGITVVYIFE</sequence>
<feature type="region of interest" description="Disordered" evidence="1">
    <location>
        <begin position="26"/>
        <end position="52"/>
    </location>
</feature>
<organism evidence="3 4">
    <name type="scientific">Nonomuraea typhae</name>
    <dbReference type="NCBI Taxonomy" id="2603600"/>
    <lineage>
        <taxon>Bacteria</taxon>
        <taxon>Bacillati</taxon>
        <taxon>Actinomycetota</taxon>
        <taxon>Actinomycetes</taxon>
        <taxon>Streptosporangiales</taxon>
        <taxon>Streptosporangiaceae</taxon>
        <taxon>Nonomuraea</taxon>
    </lineage>
</organism>
<gene>
    <name evidence="3" type="ORF">ACIBG2_14665</name>
</gene>